<dbReference type="EMBL" id="NNAY01002769">
    <property type="protein sequence ID" value="OXU20600.1"/>
    <property type="molecule type" value="Genomic_DNA"/>
</dbReference>
<dbReference type="Proteomes" id="UP000215335">
    <property type="component" value="Unassembled WGS sequence"/>
</dbReference>
<sequence>MDNVNDSIEIACIDENCESIVVFFDLETGSTNGDCDILQIAMKYEAYEFSIYIKPTQIISDKASQINGLTFTNGNLKLHEKIVITVNLQESLLNSLPIIRTVTGVKTAGSNKLETLVKNSNIQGFGDVAMLEQILLKLNITKTQILQCSFTWNEAKEKKY</sequence>
<keyword evidence="2" id="KW-1185">Reference proteome</keyword>
<dbReference type="GO" id="GO:0003676">
    <property type="term" value="F:nucleic acid binding"/>
    <property type="evidence" value="ECO:0007669"/>
    <property type="project" value="InterPro"/>
</dbReference>
<protein>
    <recommendedName>
        <fullName evidence="3">Exonuclease domain-containing protein</fullName>
    </recommendedName>
</protein>
<organism evidence="1 2">
    <name type="scientific">Trichomalopsis sarcophagae</name>
    <dbReference type="NCBI Taxonomy" id="543379"/>
    <lineage>
        <taxon>Eukaryota</taxon>
        <taxon>Metazoa</taxon>
        <taxon>Ecdysozoa</taxon>
        <taxon>Arthropoda</taxon>
        <taxon>Hexapoda</taxon>
        <taxon>Insecta</taxon>
        <taxon>Pterygota</taxon>
        <taxon>Neoptera</taxon>
        <taxon>Endopterygota</taxon>
        <taxon>Hymenoptera</taxon>
        <taxon>Apocrita</taxon>
        <taxon>Proctotrupomorpha</taxon>
        <taxon>Chalcidoidea</taxon>
        <taxon>Pteromalidae</taxon>
        <taxon>Pteromalinae</taxon>
        <taxon>Trichomalopsis</taxon>
    </lineage>
</organism>
<dbReference type="InterPro" id="IPR036397">
    <property type="entry name" value="RNaseH_sf"/>
</dbReference>
<evidence type="ECO:0008006" key="3">
    <source>
        <dbReference type="Google" id="ProtNLM"/>
    </source>
</evidence>
<accession>A0A232EQG7</accession>
<dbReference type="SUPFAM" id="SSF53098">
    <property type="entry name" value="Ribonuclease H-like"/>
    <property type="match status" value="1"/>
</dbReference>
<gene>
    <name evidence="1" type="ORF">TSAR_006597</name>
</gene>
<dbReference type="AlphaFoldDB" id="A0A232EQG7"/>
<proteinExistence type="predicted"/>
<evidence type="ECO:0000313" key="1">
    <source>
        <dbReference type="EMBL" id="OXU20600.1"/>
    </source>
</evidence>
<comment type="caution">
    <text evidence="1">The sequence shown here is derived from an EMBL/GenBank/DDBJ whole genome shotgun (WGS) entry which is preliminary data.</text>
</comment>
<reference evidence="1 2" key="1">
    <citation type="journal article" date="2017" name="Curr. Biol.">
        <title>The Evolution of Venom by Co-option of Single-Copy Genes.</title>
        <authorList>
            <person name="Martinson E.O."/>
            <person name="Mrinalini"/>
            <person name="Kelkar Y.D."/>
            <person name="Chang C.H."/>
            <person name="Werren J.H."/>
        </authorList>
    </citation>
    <scope>NUCLEOTIDE SEQUENCE [LARGE SCALE GENOMIC DNA]</scope>
    <source>
        <strain evidence="1 2">Alberta</strain>
        <tissue evidence="1">Whole body</tissue>
    </source>
</reference>
<dbReference type="InterPro" id="IPR012337">
    <property type="entry name" value="RNaseH-like_sf"/>
</dbReference>
<dbReference type="Gene3D" id="3.30.420.10">
    <property type="entry name" value="Ribonuclease H-like superfamily/Ribonuclease H"/>
    <property type="match status" value="1"/>
</dbReference>
<name>A0A232EQG7_9HYME</name>
<evidence type="ECO:0000313" key="2">
    <source>
        <dbReference type="Proteomes" id="UP000215335"/>
    </source>
</evidence>